<dbReference type="AlphaFoldDB" id="A0A7W7N0B6"/>
<sequence length="91" mass="10024">MLYRSPAGFCAEYAKAHRDPVTDATGDTVELDEVAVVSETPDSARVVASLFHHGHAPDAGYYDVFERVAFVLVKRGDGWHLDSEEHLGYDS</sequence>
<accession>A0A7W7N0B6</accession>
<reference evidence="2 3" key="2">
    <citation type="submission" date="2020-08" db="EMBL/GenBank/DDBJ databases">
        <title>Sequencing the genomes of 1000 actinobacteria strains.</title>
        <authorList>
            <person name="Klenk H.-P."/>
        </authorList>
    </citation>
    <scope>NUCLEOTIDE SEQUENCE [LARGE SCALE GENOMIC DNA]</scope>
    <source>
        <strain evidence="2 3">DSM 44772</strain>
    </source>
</reference>
<keyword evidence="2" id="KW-0413">Isomerase</keyword>
<dbReference type="EMBL" id="JACHMV010000001">
    <property type="protein sequence ID" value="MBB4777713.1"/>
    <property type="molecule type" value="Genomic_DNA"/>
</dbReference>
<reference evidence="1 4" key="1">
    <citation type="journal article" date="2019" name="Int. J. Syst. Evol. Microbiol.">
        <title>The Global Catalogue of Microorganisms (GCM) 10K type strain sequencing project: providing services to taxonomists for standard genome sequencing and annotation.</title>
        <authorList>
            <consortium name="The Broad Institute Genomics Platform"/>
            <consortium name="The Broad Institute Genome Sequencing Center for Infectious Disease"/>
            <person name="Wu L."/>
            <person name="Ma J."/>
        </authorList>
    </citation>
    <scope>NUCLEOTIDE SEQUENCE [LARGE SCALE GENOMIC DNA]</scope>
    <source>
        <strain evidence="1 4">JCM 10667</strain>
    </source>
</reference>
<proteinExistence type="predicted"/>
<dbReference type="SUPFAM" id="SSF54427">
    <property type="entry name" value="NTF2-like"/>
    <property type="match status" value="1"/>
</dbReference>
<comment type="caution">
    <text evidence="2">The sequence shown here is derived from an EMBL/GenBank/DDBJ whole genome shotgun (WGS) entry which is preliminary data.</text>
</comment>
<organism evidence="2 3">
    <name type="scientific">Actinomadura livida</name>
    <dbReference type="NCBI Taxonomy" id="79909"/>
    <lineage>
        <taxon>Bacteria</taxon>
        <taxon>Bacillati</taxon>
        <taxon>Actinomycetota</taxon>
        <taxon>Actinomycetes</taxon>
        <taxon>Streptosporangiales</taxon>
        <taxon>Thermomonosporaceae</taxon>
        <taxon>Actinomadura</taxon>
    </lineage>
</organism>
<gene>
    <name evidence="2" type="ORF">F4557_006131</name>
    <name evidence="1" type="ORF">GCM10009546_65910</name>
</gene>
<dbReference type="InterPro" id="IPR032710">
    <property type="entry name" value="NTF2-like_dom_sf"/>
</dbReference>
<dbReference type="RefSeq" id="WP_184888350.1">
    <property type="nucleotide sequence ID" value="NZ_BAAAHD010000080.1"/>
</dbReference>
<protein>
    <submittedName>
        <fullName evidence="2">Ketosteroid isomerase-like protein</fullName>
    </submittedName>
</protein>
<name>A0A7W7N0B6_9ACTN</name>
<evidence type="ECO:0000313" key="2">
    <source>
        <dbReference type="EMBL" id="MBB4777713.1"/>
    </source>
</evidence>
<evidence type="ECO:0000313" key="1">
    <source>
        <dbReference type="EMBL" id="GAA0594514.1"/>
    </source>
</evidence>
<evidence type="ECO:0000313" key="3">
    <source>
        <dbReference type="Proteomes" id="UP000549343"/>
    </source>
</evidence>
<keyword evidence="4" id="KW-1185">Reference proteome</keyword>
<dbReference type="Proteomes" id="UP000549343">
    <property type="component" value="Unassembled WGS sequence"/>
</dbReference>
<evidence type="ECO:0000313" key="4">
    <source>
        <dbReference type="Proteomes" id="UP001501427"/>
    </source>
</evidence>
<dbReference type="GO" id="GO:0016853">
    <property type="term" value="F:isomerase activity"/>
    <property type="evidence" value="ECO:0007669"/>
    <property type="project" value="UniProtKB-KW"/>
</dbReference>
<dbReference type="Proteomes" id="UP001501427">
    <property type="component" value="Unassembled WGS sequence"/>
</dbReference>
<dbReference type="EMBL" id="BAAAHD010000080">
    <property type="protein sequence ID" value="GAA0594514.1"/>
    <property type="molecule type" value="Genomic_DNA"/>
</dbReference>
<reference evidence="1" key="3">
    <citation type="submission" date="2023-12" db="EMBL/GenBank/DDBJ databases">
        <authorList>
            <person name="Sun Q."/>
            <person name="Inoue M."/>
        </authorList>
    </citation>
    <scope>NUCLEOTIDE SEQUENCE</scope>
    <source>
        <strain evidence="1">JCM 10667</strain>
    </source>
</reference>